<keyword evidence="2" id="KW-0812">Transmembrane</keyword>
<feature type="region of interest" description="Disordered" evidence="1">
    <location>
        <begin position="69"/>
        <end position="92"/>
    </location>
</feature>
<keyword evidence="2" id="KW-1133">Transmembrane helix</keyword>
<organism evidence="3 4">
    <name type="scientific">Neolentinus lepideus HHB14362 ss-1</name>
    <dbReference type="NCBI Taxonomy" id="1314782"/>
    <lineage>
        <taxon>Eukaryota</taxon>
        <taxon>Fungi</taxon>
        <taxon>Dikarya</taxon>
        <taxon>Basidiomycota</taxon>
        <taxon>Agaricomycotina</taxon>
        <taxon>Agaricomycetes</taxon>
        <taxon>Gloeophyllales</taxon>
        <taxon>Gloeophyllaceae</taxon>
        <taxon>Neolentinus</taxon>
    </lineage>
</organism>
<keyword evidence="2" id="KW-0472">Membrane</keyword>
<reference evidence="3 4" key="1">
    <citation type="journal article" date="2016" name="Mol. Biol. Evol.">
        <title>Comparative Genomics of Early-Diverging Mushroom-Forming Fungi Provides Insights into the Origins of Lignocellulose Decay Capabilities.</title>
        <authorList>
            <person name="Nagy L.G."/>
            <person name="Riley R."/>
            <person name="Tritt A."/>
            <person name="Adam C."/>
            <person name="Daum C."/>
            <person name="Floudas D."/>
            <person name="Sun H."/>
            <person name="Yadav J.S."/>
            <person name="Pangilinan J."/>
            <person name="Larsson K.H."/>
            <person name="Matsuura K."/>
            <person name="Barry K."/>
            <person name="Labutti K."/>
            <person name="Kuo R."/>
            <person name="Ohm R.A."/>
            <person name="Bhattacharya S.S."/>
            <person name="Shirouzu T."/>
            <person name="Yoshinaga Y."/>
            <person name="Martin F.M."/>
            <person name="Grigoriev I.V."/>
            <person name="Hibbett D.S."/>
        </authorList>
    </citation>
    <scope>NUCLEOTIDE SEQUENCE [LARGE SCALE GENOMIC DNA]</scope>
    <source>
        <strain evidence="3 4">HHB14362 ss-1</strain>
    </source>
</reference>
<proteinExistence type="predicted"/>
<protein>
    <submittedName>
        <fullName evidence="3">Uncharacterized protein</fullName>
    </submittedName>
</protein>
<sequence length="170" mass="18905">MRRIFGAIHGSCGTQEDDEKTRCFRVFSSSTGLCFYTLYPPPQPIAIESTPPNLSNPLYSLPTPISAFSNSPPPSRMPSPPPTTASTAQRSKSRTYRVVGLKCGIGTPKALKSNAHDTAQFRWLVPFVCSIFLCLFFIFFHHFSSPFSTSRPSHGLCIVSRAYYDHSTLY</sequence>
<gene>
    <name evidence="3" type="ORF">NEOLEDRAFT_259227</name>
</gene>
<evidence type="ECO:0000313" key="4">
    <source>
        <dbReference type="Proteomes" id="UP000076761"/>
    </source>
</evidence>
<feature type="transmembrane region" description="Helical" evidence="2">
    <location>
        <begin position="121"/>
        <end position="143"/>
    </location>
</feature>
<dbReference type="EMBL" id="KV425726">
    <property type="protein sequence ID" value="KZT18018.1"/>
    <property type="molecule type" value="Genomic_DNA"/>
</dbReference>
<dbReference type="AlphaFoldDB" id="A0A165M845"/>
<evidence type="ECO:0000256" key="1">
    <source>
        <dbReference type="SAM" id="MobiDB-lite"/>
    </source>
</evidence>
<dbReference type="InParanoid" id="A0A165M845"/>
<evidence type="ECO:0000256" key="2">
    <source>
        <dbReference type="SAM" id="Phobius"/>
    </source>
</evidence>
<name>A0A165M845_9AGAM</name>
<keyword evidence="4" id="KW-1185">Reference proteome</keyword>
<dbReference type="Proteomes" id="UP000076761">
    <property type="component" value="Unassembled WGS sequence"/>
</dbReference>
<accession>A0A165M845</accession>
<evidence type="ECO:0000313" key="3">
    <source>
        <dbReference type="EMBL" id="KZT18018.1"/>
    </source>
</evidence>
<feature type="compositionally biased region" description="Pro residues" evidence="1">
    <location>
        <begin position="71"/>
        <end position="83"/>
    </location>
</feature>